<gene>
    <name evidence="3" type="ORF">JOF35_000798</name>
</gene>
<comment type="caution">
    <text evidence="3">The sequence shown here is derived from an EMBL/GenBank/DDBJ whole genome shotgun (WGS) entry which is preliminary data.</text>
</comment>
<name>A0ABT9KJE0_9ACTN</name>
<dbReference type="SUPFAM" id="SSF53474">
    <property type="entry name" value="alpha/beta-Hydrolases"/>
    <property type="match status" value="1"/>
</dbReference>
<dbReference type="Proteomes" id="UP001234880">
    <property type="component" value="Unassembled WGS sequence"/>
</dbReference>
<organism evidence="3 4">
    <name type="scientific">Streptomyces demainii</name>
    <dbReference type="NCBI Taxonomy" id="588122"/>
    <lineage>
        <taxon>Bacteria</taxon>
        <taxon>Bacillati</taxon>
        <taxon>Actinomycetota</taxon>
        <taxon>Actinomycetes</taxon>
        <taxon>Kitasatosporales</taxon>
        <taxon>Streptomycetaceae</taxon>
        <taxon>Streptomyces</taxon>
    </lineage>
</organism>
<feature type="compositionally biased region" description="Low complexity" evidence="2">
    <location>
        <begin position="235"/>
        <end position="247"/>
    </location>
</feature>
<dbReference type="EMBL" id="JAURUE010000001">
    <property type="protein sequence ID" value="MDP9608521.1"/>
    <property type="molecule type" value="Genomic_DNA"/>
</dbReference>
<dbReference type="PANTHER" id="PTHR48081:SF33">
    <property type="entry name" value="KYNURENINE FORMAMIDASE"/>
    <property type="match status" value="1"/>
</dbReference>
<proteinExistence type="predicted"/>
<feature type="compositionally biased region" description="Polar residues" evidence="2">
    <location>
        <begin position="269"/>
        <end position="290"/>
    </location>
</feature>
<evidence type="ECO:0000313" key="3">
    <source>
        <dbReference type="EMBL" id="MDP9608521.1"/>
    </source>
</evidence>
<feature type="region of interest" description="Disordered" evidence="2">
    <location>
        <begin position="85"/>
        <end position="134"/>
    </location>
</feature>
<dbReference type="InterPro" id="IPR029058">
    <property type="entry name" value="AB_hydrolase_fold"/>
</dbReference>
<accession>A0ABT9KJE0</accession>
<sequence>MGGAAAEEASVFGLAPVAPDRTAAYGEHPDQVVDFYLPPDGSGPAPLVLLFHGGAWRAPYDRRHVSPFAAFLAGRGLAVASVEYRRGGDDSSPYGPAAPEVPGGGPGTGPRPGPDDPRPRPGPDGTGEAPRAGRWPETFDDIAAAVDGVPRLVRDLGLPGADTDRVVLTGHSAGGHAVLWAAARHRLPSGTPWYLPSPSPLCGVVALAPIADFATARALDVCSGAVGQLLGDSGGNSDSAGGNISDSRVSGVNSDRRVNSHSDDGANGHSRNTSHSGGNRSSDRGANSGSHGRARTDELTARLALADPAALLPTAVPTTVVQGRADTDVPPAVADAFVTAASRVGQRVRLVTTEGGHFPLIDPTTPVAHTVAEEIARLAGAHPGA</sequence>
<keyword evidence="1" id="KW-0378">Hydrolase</keyword>
<feature type="compositionally biased region" description="Basic and acidic residues" evidence="2">
    <location>
        <begin position="254"/>
        <end position="266"/>
    </location>
</feature>
<evidence type="ECO:0000313" key="4">
    <source>
        <dbReference type="Proteomes" id="UP001234880"/>
    </source>
</evidence>
<protein>
    <submittedName>
        <fullName evidence="3">Acetyl esterase/lipase</fullName>
    </submittedName>
</protein>
<keyword evidence="4" id="KW-1185">Reference proteome</keyword>
<evidence type="ECO:0000256" key="1">
    <source>
        <dbReference type="ARBA" id="ARBA00022801"/>
    </source>
</evidence>
<feature type="region of interest" description="Disordered" evidence="2">
    <location>
        <begin position="233"/>
        <end position="295"/>
    </location>
</feature>
<evidence type="ECO:0000256" key="2">
    <source>
        <dbReference type="SAM" id="MobiDB-lite"/>
    </source>
</evidence>
<dbReference type="PANTHER" id="PTHR48081">
    <property type="entry name" value="AB HYDROLASE SUPERFAMILY PROTEIN C4A8.06C"/>
    <property type="match status" value="1"/>
</dbReference>
<dbReference type="InterPro" id="IPR050300">
    <property type="entry name" value="GDXG_lipolytic_enzyme"/>
</dbReference>
<dbReference type="RefSeq" id="WP_258407517.1">
    <property type="nucleotide sequence ID" value="NZ_JAURUE010000001.1"/>
</dbReference>
<reference evidence="3 4" key="1">
    <citation type="submission" date="2023-07" db="EMBL/GenBank/DDBJ databases">
        <title>Sequencing the genomes of 1000 actinobacteria strains.</title>
        <authorList>
            <person name="Klenk H.-P."/>
        </authorList>
    </citation>
    <scope>NUCLEOTIDE SEQUENCE [LARGE SCALE GENOMIC DNA]</scope>
    <source>
        <strain evidence="3 4">DSM 41600</strain>
    </source>
</reference>
<dbReference type="Gene3D" id="3.40.50.1820">
    <property type="entry name" value="alpha/beta hydrolase"/>
    <property type="match status" value="1"/>
</dbReference>